<feature type="binding site" evidence="9">
    <location>
        <position position="215"/>
    </location>
    <ligand>
        <name>1-deoxy-D-xylulose 5-phosphate</name>
        <dbReference type="ChEBI" id="CHEBI:57792"/>
    </ligand>
</feature>
<evidence type="ECO:0000313" key="14">
    <source>
        <dbReference type="Proteomes" id="UP000190625"/>
    </source>
</evidence>
<dbReference type="SUPFAM" id="SSF69055">
    <property type="entry name" value="1-deoxy-D-xylulose-5-phosphate reductoisomerase, C-terminal domain"/>
    <property type="match status" value="1"/>
</dbReference>
<evidence type="ECO:0000256" key="7">
    <source>
        <dbReference type="ARBA" id="ARBA00023229"/>
    </source>
</evidence>
<dbReference type="EMBL" id="FUWM01000010">
    <property type="protein sequence ID" value="SJZ64977.1"/>
    <property type="molecule type" value="Genomic_DNA"/>
</dbReference>
<feature type="binding site" evidence="9">
    <location>
        <position position="150"/>
    </location>
    <ligand>
        <name>Mn(2+)</name>
        <dbReference type="ChEBI" id="CHEBI:29035"/>
    </ligand>
</feature>
<feature type="domain" description="1-deoxy-D-xylulose 5-phosphate reductoisomerase C-terminal" evidence="11">
    <location>
        <begin position="144"/>
        <end position="227"/>
    </location>
</feature>
<comment type="similarity">
    <text evidence="2 9">Belongs to the DXR family.</text>
</comment>
<protein>
    <recommendedName>
        <fullName evidence="9">1-deoxy-D-xylulose 5-phosphate reductoisomerase</fullName>
        <shortName evidence="9">DXP reductoisomerase</shortName>
        <ecNumber evidence="9">1.1.1.267</ecNumber>
    </recommendedName>
    <alternativeName>
        <fullName evidence="9">1-deoxyxylulose-5-phosphate reductoisomerase</fullName>
    </alternativeName>
    <alternativeName>
        <fullName evidence="9">2-C-methyl-D-erythritol 4-phosphate synthase</fullName>
    </alternativeName>
</protein>
<keyword evidence="14" id="KW-1185">Reference proteome</keyword>
<dbReference type="RefSeq" id="WP_078809928.1">
    <property type="nucleotide sequence ID" value="NZ_FUWM01000010.1"/>
</dbReference>
<dbReference type="Gene3D" id="3.40.50.720">
    <property type="entry name" value="NAD(P)-binding Rossmann-like Domain"/>
    <property type="match status" value="1"/>
</dbReference>
<evidence type="ECO:0000259" key="12">
    <source>
        <dbReference type="Pfam" id="PF13288"/>
    </source>
</evidence>
<feature type="binding site" evidence="9">
    <location>
        <position position="12"/>
    </location>
    <ligand>
        <name>NADPH</name>
        <dbReference type="ChEBI" id="CHEBI:57783"/>
    </ligand>
</feature>
<feature type="domain" description="1-deoxy-D-xylulose 5-phosphate reductoisomerase N-terminal" evidence="10">
    <location>
        <begin position="4"/>
        <end position="130"/>
    </location>
</feature>
<feature type="binding site" evidence="9">
    <location>
        <position position="38"/>
    </location>
    <ligand>
        <name>NADPH</name>
        <dbReference type="ChEBI" id="CHEBI:57783"/>
    </ligand>
</feature>
<keyword evidence="6 9" id="KW-0464">Manganese</keyword>
<comment type="function">
    <text evidence="9">Catalyzes the NADPH-dependent rearrangement and reduction of 1-deoxy-D-xylulose-5-phosphate (DXP) to 2-C-methyl-D-erythritol 4-phosphate (MEP).</text>
</comment>
<feature type="binding site" evidence="9">
    <location>
        <position position="123"/>
    </location>
    <ligand>
        <name>1-deoxy-D-xylulose 5-phosphate</name>
        <dbReference type="ChEBI" id="CHEBI:57792"/>
    </ligand>
</feature>
<dbReference type="PIRSF" id="PIRSF006205">
    <property type="entry name" value="Dxp_reductismrs"/>
    <property type="match status" value="1"/>
</dbReference>
<dbReference type="InterPro" id="IPR013512">
    <property type="entry name" value="DXP_reductoisomerase_N"/>
</dbReference>
<reference evidence="14" key="1">
    <citation type="submission" date="2017-02" db="EMBL/GenBank/DDBJ databases">
        <authorList>
            <person name="Varghese N."/>
            <person name="Submissions S."/>
        </authorList>
    </citation>
    <scope>NUCLEOTIDE SEQUENCE [LARGE SCALE GENOMIC DNA]</scope>
    <source>
        <strain evidence="14">ATCC BAA-73</strain>
    </source>
</reference>
<dbReference type="NCBIfam" id="NF009114">
    <property type="entry name" value="PRK12464.1"/>
    <property type="match status" value="1"/>
</dbReference>
<keyword evidence="7 9" id="KW-0414">Isoprene biosynthesis</keyword>
<keyword evidence="3 9" id="KW-0479">Metal-binding</keyword>
<dbReference type="SUPFAM" id="SSF55347">
    <property type="entry name" value="Glyceraldehyde-3-phosphate dehydrogenase-like, C-terminal domain"/>
    <property type="match status" value="1"/>
</dbReference>
<dbReference type="Pfam" id="PF13288">
    <property type="entry name" value="DXPR_C"/>
    <property type="match status" value="1"/>
</dbReference>
<feature type="domain" description="DXP reductoisomerase C-terminal" evidence="12">
    <location>
        <begin position="259"/>
        <end position="375"/>
    </location>
</feature>
<comment type="catalytic activity">
    <reaction evidence="8">
        <text>2-C-methyl-D-erythritol 4-phosphate + NADP(+) = 1-deoxy-D-xylulose 5-phosphate + NADPH + H(+)</text>
        <dbReference type="Rhea" id="RHEA:13717"/>
        <dbReference type="ChEBI" id="CHEBI:15378"/>
        <dbReference type="ChEBI" id="CHEBI:57783"/>
        <dbReference type="ChEBI" id="CHEBI:57792"/>
        <dbReference type="ChEBI" id="CHEBI:58262"/>
        <dbReference type="ChEBI" id="CHEBI:58349"/>
        <dbReference type="EC" id="1.1.1.267"/>
    </reaction>
    <physiologicalReaction direction="right-to-left" evidence="8">
        <dbReference type="Rhea" id="RHEA:13719"/>
    </physiologicalReaction>
</comment>
<feature type="binding site" evidence="9">
    <location>
        <position position="11"/>
    </location>
    <ligand>
        <name>NADPH</name>
        <dbReference type="ChEBI" id="CHEBI:57783"/>
    </ligand>
</feature>
<feature type="binding site" evidence="9">
    <location>
        <position position="13"/>
    </location>
    <ligand>
        <name>NADPH</name>
        <dbReference type="ChEBI" id="CHEBI:57783"/>
    </ligand>
</feature>
<evidence type="ECO:0000313" key="13">
    <source>
        <dbReference type="EMBL" id="SJZ64977.1"/>
    </source>
</evidence>
<feature type="binding site" evidence="9">
    <location>
        <position position="122"/>
    </location>
    <ligand>
        <name>NADPH</name>
        <dbReference type="ChEBI" id="CHEBI:57783"/>
    </ligand>
</feature>
<keyword evidence="13" id="KW-0413">Isomerase</keyword>
<dbReference type="GO" id="GO:0030604">
    <property type="term" value="F:1-deoxy-D-xylulose-5-phosphate reductoisomerase activity"/>
    <property type="evidence" value="ECO:0007669"/>
    <property type="project" value="UniProtKB-UniRule"/>
</dbReference>
<dbReference type="HAMAP" id="MF_00183">
    <property type="entry name" value="DXP_reductoisom"/>
    <property type="match status" value="1"/>
</dbReference>
<dbReference type="InterPro" id="IPR003821">
    <property type="entry name" value="DXP_reductoisomerase"/>
</dbReference>
<evidence type="ECO:0000256" key="5">
    <source>
        <dbReference type="ARBA" id="ARBA00023002"/>
    </source>
</evidence>
<evidence type="ECO:0000256" key="9">
    <source>
        <dbReference type="HAMAP-Rule" id="MF_00183"/>
    </source>
</evidence>
<dbReference type="PANTHER" id="PTHR30525">
    <property type="entry name" value="1-DEOXY-D-XYLULOSE 5-PHOSPHATE REDUCTOISOMERASE"/>
    <property type="match status" value="1"/>
</dbReference>
<proteinExistence type="inferred from homology"/>
<evidence type="ECO:0000256" key="2">
    <source>
        <dbReference type="ARBA" id="ARBA00006825"/>
    </source>
</evidence>
<feature type="binding site" evidence="9">
    <location>
        <position position="216"/>
    </location>
    <ligand>
        <name>1-deoxy-D-xylulose 5-phosphate</name>
        <dbReference type="ChEBI" id="CHEBI:57792"/>
    </ligand>
</feature>
<dbReference type="OrthoDB" id="9806546at2"/>
<dbReference type="Pfam" id="PF08436">
    <property type="entry name" value="DXP_redisom_C"/>
    <property type="match status" value="1"/>
</dbReference>
<feature type="binding site" evidence="9">
    <location>
        <position position="10"/>
    </location>
    <ligand>
        <name>NADPH</name>
        <dbReference type="ChEBI" id="CHEBI:57783"/>
    </ligand>
</feature>
<evidence type="ECO:0000256" key="3">
    <source>
        <dbReference type="ARBA" id="ARBA00022723"/>
    </source>
</evidence>
<comment type="caution">
    <text evidence="9">Lacks conserved residue(s) required for the propagation of feature annotation.</text>
</comment>
<feature type="binding site" evidence="9">
    <location>
        <position position="203"/>
    </location>
    <ligand>
        <name>NADPH</name>
        <dbReference type="ChEBI" id="CHEBI:57783"/>
    </ligand>
</feature>
<dbReference type="Proteomes" id="UP000190625">
    <property type="component" value="Unassembled WGS sequence"/>
</dbReference>
<dbReference type="SUPFAM" id="SSF51735">
    <property type="entry name" value="NAD(P)-binding Rossmann-fold domains"/>
    <property type="match status" value="1"/>
</dbReference>
<name>A0A1T4MDP0_9FIRM</name>
<feature type="binding site" evidence="9">
    <location>
        <position position="197"/>
    </location>
    <ligand>
        <name>1-deoxy-D-xylulose 5-phosphate</name>
        <dbReference type="ChEBI" id="CHEBI:57792"/>
    </ligand>
</feature>
<evidence type="ECO:0000256" key="6">
    <source>
        <dbReference type="ARBA" id="ARBA00023211"/>
    </source>
</evidence>
<dbReference type="STRING" id="142842.SAMN02745118_01454"/>
<evidence type="ECO:0000256" key="8">
    <source>
        <dbReference type="ARBA" id="ARBA00048543"/>
    </source>
</evidence>
<organism evidence="13 14">
    <name type="scientific">Selenihalanaerobacter shriftii</name>
    <dbReference type="NCBI Taxonomy" id="142842"/>
    <lineage>
        <taxon>Bacteria</taxon>
        <taxon>Bacillati</taxon>
        <taxon>Bacillota</taxon>
        <taxon>Clostridia</taxon>
        <taxon>Halanaerobiales</taxon>
        <taxon>Halobacteroidaceae</taxon>
        <taxon>Selenihalanaerobacter</taxon>
    </lineage>
</organism>
<dbReference type="GO" id="GO:0016853">
    <property type="term" value="F:isomerase activity"/>
    <property type="evidence" value="ECO:0007669"/>
    <property type="project" value="UniProtKB-KW"/>
</dbReference>
<dbReference type="GO" id="GO:0070402">
    <property type="term" value="F:NADPH binding"/>
    <property type="evidence" value="ECO:0007669"/>
    <property type="project" value="InterPro"/>
</dbReference>
<dbReference type="GO" id="GO:0051484">
    <property type="term" value="P:isopentenyl diphosphate biosynthetic process, methylerythritol 4-phosphate pathway involved in terpenoid biosynthetic process"/>
    <property type="evidence" value="ECO:0007669"/>
    <property type="project" value="UniProtKB-ARBA"/>
</dbReference>
<sequence length="385" mass="42191">MRAITILGSTGSIGTQTLEVINELKLNYEILALTANTNVEKLAAQVKEFEPQFAVLMNEEAAKELKYELSDLDTKVLVGQEGLIEVATSDEVDLVINSVVGAAGLFPTLEAIKAKKDIGLANKETLVTAGELVMAKAKEYGVRILPIDSEHNAIFQALDGENREDIEKLILTASGGPFRESTAQDLANVTVEEALNHPNWDMGGKITIDSATLMNKGLEVIEAKWLFDIDFSDIEVVVHPQSIVHSLVQFKDASILAELGLPDMKVPIQYVLTYPERTENRLERLDLAKIGSLDFEAPNTELFPCLGYAYKAGKTGGTLPAVLNAANEIAVEMFLNGDLSFIEIPQLIKKVMDQHQVVQKPGLDDILDADEWARAQSWKEGENLC</sequence>
<accession>A0A1T4MDP0</accession>
<dbReference type="NCBIfam" id="TIGR00243">
    <property type="entry name" value="Dxr"/>
    <property type="match status" value="1"/>
</dbReference>
<feature type="binding site" evidence="9">
    <location>
        <position position="219"/>
    </location>
    <ligand>
        <name>1-deoxy-D-xylulose 5-phosphate</name>
        <dbReference type="ChEBI" id="CHEBI:57792"/>
    </ligand>
</feature>
<evidence type="ECO:0000256" key="4">
    <source>
        <dbReference type="ARBA" id="ARBA00022857"/>
    </source>
</evidence>
<dbReference type="InterPro" id="IPR013644">
    <property type="entry name" value="DXP_reductoisomerase_C"/>
</dbReference>
<feature type="binding site" evidence="9">
    <location>
        <position position="210"/>
    </location>
    <ligand>
        <name>1-deoxy-D-xylulose 5-phosphate</name>
        <dbReference type="ChEBI" id="CHEBI:57792"/>
    </ligand>
</feature>
<feature type="binding site" evidence="9">
    <location>
        <position position="149"/>
    </location>
    <ligand>
        <name>1-deoxy-D-xylulose 5-phosphate</name>
        <dbReference type="ChEBI" id="CHEBI:57792"/>
    </ligand>
</feature>
<evidence type="ECO:0000259" key="10">
    <source>
        <dbReference type="Pfam" id="PF02670"/>
    </source>
</evidence>
<feature type="binding site" evidence="9">
    <location>
        <position position="124"/>
    </location>
    <ligand>
        <name>NADPH</name>
        <dbReference type="ChEBI" id="CHEBI:57783"/>
    </ligand>
</feature>
<evidence type="ECO:0000259" key="11">
    <source>
        <dbReference type="Pfam" id="PF08436"/>
    </source>
</evidence>
<dbReference type="InterPro" id="IPR026877">
    <property type="entry name" value="DXPR_C"/>
</dbReference>
<feature type="binding site" evidence="9">
    <location>
        <position position="150"/>
    </location>
    <ligand>
        <name>1-deoxy-D-xylulose 5-phosphate</name>
        <dbReference type="ChEBI" id="CHEBI:57792"/>
    </ligand>
</feature>
<feature type="binding site" evidence="9">
    <location>
        <position position="219"/>
    </location>
    <ligand>
        <name>Mn(2+)</name>
        <dbReference type="ChEBI" id="CHEBI:29035"/>
    </ligand>
</feature>
<dbReference type="InterPro" id="IPR036291">
    <property type="entry name" value="NAD(P)-bd_dom_sf"/>
</dbReference>
<dbReference type="EC" id="1.1.1.267" evidence="9"/>
<dbReference type="Gene3D" id="1.10.1740.10">
    <property type="match status" value="1"/>
</dbReference>
<comment type="pathway">
    <text evidence="1 9">Isoprenoid biosynthesis; isopentenyl diphosphate biosynthesis via DXP pathway; isopentenyl diphosphate from 1-deoxy-D-xylulose 5-phosphate: step 1/6.</text>
</comment>
<dbReference type="Pfam" id="PF02670">
    <property type="entry name" value="DXP_reductoisom"/>
    <property type="match status" value="1"/>
</dbReference>
<keyword evidence="9" id="KW-0460">Magnesium</keyword>
<feature type="binding site" evidence="9">
    <location>
        <position position="148"/>
    </location>
    <ligand>
        <name>Mn(2+)</name>
        <dbReference type="ChEBI" id="CHEBI:29035"/>
    </ligand>
</feature>
<dbReference type="PANTHER" id="PTHR30525:SF0">
    <property type="entry name" value="1-DEOXY-D-XYLULOSE 5-PHOSPHATE REDUCTOISOMERASE, CHLOROPLASTIC"/>
    <property type="match status" value="1"/>
</dbReference>
<dbReference type="AlphaFoldDB" id="A0A1T4MDP0"/>
<dbReference type="FunFam" id="3.40.50.720:FF:000045">
    <property type="entry name" value="1-deoxy-D-xylulose 5-phosphate reductoisomerase"/>
    <property type="match status" value="1"/>
</dbReference>
<evidence type="ECO:0000256" key="1">
    <source>
        <dbReference type="ARBA" id="ARBA00005094"/>
    </source>
</evidence>
<comment type="cofactor">
    <cofactor evidence="9">
        <name>Mg(2+)</name>
        <dbReference type="ChEBI" id="CHEBI:18420"/>
    </cofactor>
    <cofactor evidence="9">
        <name>Mn(2+)</name>
        <dbReference type="ChEBI" id="CHEBI:29035"/>
    </cofactor>
</comment>
<keyword evidence="4 9" id="KW-0521">NADP</keyword>
<gene>
    <name evidence="9" type="primary">dxr</name>
    <name evidence="13" type="ORF">SAMN02745118_01454</name>
</gene>
<keyword evidence="5 9" id="KW-0560">Oxidoreductase</keyword>
<dbReference type="InterPro" id="IPR036169">
    <property type="entry name" value="DXPR_C_sf"/>
</dbReference>
<feature type="binding site" evidence="9">
    <location>
        <position position="174"/>
    </location>
    <ligand>
        <name>1-deoxy-D-xylulose 5-phosphate</name>
        <dbReference type="ChEBI" id="CHEBI:57792"/>
    </ligand>
</feature>
<dbReference type="GO" id="GO:0030145">
    <property type="term" value="F:manganese ion binding"/>
    <property type="evidence" value="ECO:0007669"/>
    <property type="project" value="TreeGrafter"/>
</dbReference>
<dbReference type="UniPathway" id="UPA00056">
    <property type="reaction ID" value="UER00092"/>
</dbReference>